<dbReference type="AlphaFoldDB" id="A0AAV3XUP8"/>
<accession>A0AAV3XUP8</accession>
<protein>
    <submittedName>
        <fullName evidence="1">Uncharacterized protein</fullName>
    </submittedName>
</protein>
<reference evidence="1 2" key="1">
    <citation type="journal article" date="2021" name="Elife">
        <title>Chloroplast acquisition without the gene transfer in kleptoplastic sea slugs, Plakobranchus ocellatus.</title>
        <authorList>
            <person name="Maeda T."/>
            <person name="Takahashi S."/>
            <person name="Yoshida T."/>
            <person name="Shimamura S."/>
            <person name="Takaki Y."/>
            <person name="Nagai Y."/>
            <person name="Toyoda A."/>
            <person name="Suzuki Y."/>
            <person name="Arimoto A."/>
            <person name="Ishii H."/>
            <person name="Satoh N."/>
            <person name="Nishiyama T."/>
            <person name="Hasebe M."/>
            <person name="Maruyama T."/>
            <person name="Minagawa J."/>
            <person name="Obokata J."/>
            <person name="Shigenobu S."/>
        </authorList>
    </citation>
    <scope>NUCLEOTIDE SEQUENCE [LARGE SCALE GENOMIC DNA]</scope>
</reference>
<evidence type="ECO:0000313" key="1">
    <source>
        <dbReference type="EMBL" id="GFN74369.1"/>
    </source>
</evidence>
<dbReference type="EMBL" id="BLXT01000089">
    <property type="protein sequence ID" value="GFN74369.1"/>
    <property type="molecule type" value="Genomic_DNA"/>
</dbReference>
<gene>
    <name evidence="1" type="ORF">PoB_000087500</name>
</gene>
<dbReference type="Proteomes" id="UP000735302">
    <property type="component" value="Unassembled WGS sequence"/>
</dbReference>
<name>A0AAV3XUP8_9GAST</name>
<organism evidence="1 2">
    <name type="scientific">Plakobranchus ocellatus</name>
    <dbReference type="NCBI Taxonomy" id="259542"/>
    <lineage>
        <taxon>Eukaryota</taxon>
        <taxon>Metazoa</taxon>
        <taxon>Spiralia</taxon>
        <taxon>Lophotrochozoa</taxon>
        <taxon>Mollusca</taxon>
        <taxon>Gastropoda</taxon>
        <taxon>Heterobranchia</taxon>
        <taxon>Euthyneura</taxon>
        <taxon>Panpulmonata</taxon>
        <taxon>Sacoglossa</taxon>
        <taxon>Placobranchoidea</taxon>
        <taxon>Plakobranchidae</taxon>
        <taxon>Plakobranchus</taxon>
    </lineage>
</organism>
<sequence length="90" mass="9771">MRIGKQGMEYIIVVPGEREAPRTIEPVNKDRNFYYPGMRIAVISGSGAPKLFSDRDVYGAGRSWTHDRTIPTHLAAVSLASVPPKASTGG</sequence>
<keyword evidence="2" id="KW-1185">Reference proteome</keyword>
<evidence type="ECO:0000313" key="2">
    <source>
        <dbReference type="Proteomes" id="UP000735302"/>
    </source>
</evidence>
<comment type="caution">
    <text evidence="1">The sequence shown here is derived from an EMBL/GenBank/DDBJ whole genome shotgun (WGS) entry which is preliminary data.</text>
</comment>
<proteinExistence type="predicted"/>